<accession>A0A443Z1K0</accession>
<keyword evidence="1" id="KW-0812">Transmembrane</keyword>
<reference evidence="2 3" key="1">
    <citation type="submission" date="2018-06" db="EMBL/GenBank/DDBJ databases">
        <title>Pedobacter endophyticus sp. nov., an endophytic bacterium isolated from a leaf of Triticum aestivum.</title>
        <authorList>
            <person name="Zhang L."/>
        </authorList>
    </citation>
    <scope>NUCLEOTIDE SEQUENCE [LARGE SCALE GENOMIC DNA]</scope>
    <source>
        <strain evidence="2 3">CM134L-2</strain>
    </source>
</reference>
<evidence type="ECO:0000313" key="3">
    <source>
        <dbReference type="Proteomes" id="UP000284120"/>
    </source>
</evidence>
<gene>
    <name evidence="2" type="ORF">DPV69_03485</name>
</gene>
<dbReference type="EMBL" id="SAYW01000001">
    <property type="protein sequence ID" value="RWU10416.1"/>
    <property type="molecule type" value="Genomic_DNA"/>
</dbReference>
<dbReference type="Gene3D" id="2.170.130.10">
    <property type="entry name" value="TonB-dependent receptor, plug domain"/>
    <property type="match status" value="1"/>
</dbReference>
<keyword evidence="1" id="KW-0998">Cell outer membrane</keyword>
<dbReference type="PROSITE" id="PS52016">
    <property type="entry name" value="TONB_DEPENDENT_REC_3"/>
    <property type="match status" value="1"/>
</dbReference>
<dbReference type="AlphaFoldDB" id="A0A443Z1K0"/>
<sequence length="306" mass="33777">MECSDSLHLKNKKNHLKKLQLILTNPCSENWDEMQPSKAGRFCDKCEKHIVDLTSKSDAELIDFFKQKKENVCGRLLPTQLNRDVVAPPQKTNWNWLLLPIAVGASVITPVKAMNPATITIQNDPVFSRPSTETQSNALETNVVDTIKGKVTNQETGKSLEGVKVKIKGFANVVALTDRDGNFSLTMKKTEQAPILVFTLDGYGLIEKAATSQMVVQMKEIRTLILGGISAVHVSSEPLYVIYSGKKSCIASSQQKQSLNPDWIEKVDILKGAKAAALYGSRAANGVVMVEIKKKYAKKIDFSKKN</sequence>
<dbReference type="InterPro" id="IPR008969">
    <property type="entry name" value="CarboxyPept-like_regulatory"/>
</dbReference>
<evidence type="ECO:0000313" key="2">
    <source>
        <dbReference type="EMBL" id="RWU10416.1"/>
    </source>
</evidence>
<dbReference type="SUPFAM" id="SSF49464">
    <property type="entry name" value="Carboxypeptidase regulatory domain-like"/>
    <property type="match status" value="1"/>
</dbReference>
<keyword evidence="1" id="KW-0472">Membrane</keyword>
<dbReference type="InterPro" id="IPR037066">
    <property type="entry name" value="Plug_dom_sf"/>
</dbReference>
<protein>
    <submittedName>
        <fullName evidence="2">Uncharacterized protein</fullName>
    </submittedName>
</protein>
<keyword evidence="1" id="KW-1134">Transmembrane beta strand</keyword>
<evidence type="ECO:0000256" key="1">
    <source>
        <dbReference type="PROSITE-ProRule" id="PRU01360"/>
    </source>
</evidence>
<dbReference type="GO" id="GO:0009279">
    <property type="term" value="C:cell outer membrane"/>
    <property type="evidence" value="ECO:0007669"/>
    <property type="project" value="UniProtKB-SubCell"/>
</dbReference>
<dbReference type="InterPro" id="IPR023997">
    <property type="entry name" value="TonB-dep_OMP_SusC/RagA_CS"/>
</dbReference>
<keyword evidence="3" id="KW-1185">Reference proteome</keyword>
<dbReference type="NCBIfam" id="TIGR04057">
    <property type="entry name" value="SusC_RagA_signa"/>
    <property type="match status" value="1"/>
</dbReference>
<name>A0A443Z1K0_9SPHI</name>
<comment type="caution">
    <text evidence="2">The sequence shown here is derived from an EMBL/GenBank/DDBJ whole genome shotgun (WGS) entry which is preliminary data.</text>
</comment>
<dbReference type="SUPFAM" id="SSF56935">
    <property type="entry name" value="Porins"/>
    <property type="match status" value="1"/>
</dbReference>
<organism evidence="2 3">
    <name type="scientific">Pedobacter chitinilyticus</name>
    <dbReference type="NCBI Taxonomy" id="2233776"/>
    <lineage>
        <taxon>Bacteria</taxon>
        <taxon>Pseudomonadati</taxon>
        <taxon>Bacteroidota</taxon>
        <taxon>Sphingobacteriia</taxon>
        <taxon>Sphingobacteriales</taxon>
        <taxon>Sphingobacteriaceae</taxon>
        <taxon>Pedobacter</taxon>
    </lineage>
</organism>
<dbReference type="OrthoDB" id="7432683at2"/>
<dbReference type="InterPro" id="IPR039426">
    <property type="entry name" value="TonB-dep_rcpt-like"/>
</dbReference>
<comment type="similarity">
    <text evidence="1">Belongs to the TonB-dependent receptor family.</text>
</comment>
<keyword evidence="1" id="KW-0813">Transport</keyword>
<comment type="subcellular location">
    <subcellularLocation>
        <location evidence="1">Cell outer membrane</location>
        <topology evidence="1">Multi-pass membrane protein</topology>
    </subcellularLocation>
</comment>
<proteinExistence type="inferred from homology"/>
<dbReference type="Proteomes" id="UP000284120">
    <property type="component" value="Unassembled WGS sequence"/>
</dbReference>